<keyword evidence="2" id="KW-1185">Reference proteome</keyword>
<evidence type="ECO:0000313" key="2">
    <source>
        <dbReference type="Proteomes" id="UP001732700"/>
    </source>
</evidence>
<dbReference type="EnsemblPlants" id="AVESA.00010b.r2.5CG0874720.1">
    <property type="protein sequence ID" value="AVESA.00010b.r2.5CG0874720.1.CDS"/>
    <property type="gene ID" value="AVESA.00010b.r2.5CG0874720"/>
</dbReference>
<accession>A0ACD5XYR3</accession>
<name>A0ACD5XYR3_AVESA</name>
<sequence length="185" mass="18759">MRRRRFFSAQALLCLATAWALLAAGGASATWCIARTGAPTRSLVAGLNYACSPAGGGDCAPIQAGSGLCFLPNTLAAHASYAYNSVFQRSGAGPGACDFAGTATITLTDPSYGSCTYPASPSAARSPGSPKTTSRSPPGTNNDDDDSPPDLGPDDSDAEARVASGRGAASFLSLALSCFVYLHLR</sequence>
<organism evidence="1 2">
    <name type="scientific">Avena sativa</name>
    <name type="common">Oat</name>
    <dbReference type="NCBI Taxonomy" id="4498"/>
    <lineage>
        <taxon>Eukaryota</taxon>
        <taxon>Viridiplantae</taxon>
        <taxon>Streptophyta</taxon>
        <taxon>Embryophyta</taxon>
        <taxon>Tracheophyta</taxon>
        <taxon>Spermatophyta</taxon>
        <taxon>Magnoliopsida</taxon>
        <taxon>Liliopsida</taxon>
        <taxon>Poales</taxon>
        <taxon>Poaceae</taxon>
        <taxon>BOP clade</taxon>
        <taxon>Pooideae</taxon>
        <taxon>Poodae</taxon>
        <taxon>Poeae</taxon>
        <taxon>Poeae Chloroplast Group 1 (Aveneae type)</taxon>
        <taxon>Aveninae</taxon>
        <taxon>Avena</taxon>
    </lineage>
</organism>
<reference evidence="1" key="1">
    <citation type="submission" date="2021-05" db="EMBL/GenBank/DDBJ databases">
        <authorList>
            <person name="Scholz U."/>
            <person name="Mascher M."/>
            <person name="Fiebig A."/>
        </authorList>
    </citation>
    <scope>NUCLEOTIDE SEQUENCE [LARGE SCALE GENOMIC DNA]</scope>
</reference>
<proteinExistence type="predicted"/>
<dbReference type="Proteomes" id="UP001732700">
    <property type="component" value="Chromosome 5C"/>
</dbReference>
<reference evidence="1" key="2">
    <citation type="submission" date="2025-09" db="UniProtKB">
        <authorList>
            <consortium name="EnsemblPlants"/>
        </authorList>
    </citation>
    <scope>IDENTIFICATION</scope>
</reference>
<protein>
    <submittedName>
        <fullName evidence="1">Uncharacterized protein</fullName>
    </submittedName>
</protein>
<evidence type="ECO:0000313" key="1">
    <source>
        <dbReference type="EnsemblPlants" id="AVESA.00010b.r2.5CG0874720.1.CDS"/>
    </source>
</evidence>